<dbReference type="AlphaFoldDB" id="V4B3X1"/>
<dbReference type="GeneID" id="20230694"/>
<dbReference type="PANTHER" id="PTHR22954:SF3">
    <property type="entry name" value="PROTEIN CBG08539"/>
    <property type="match status" value="1"/>
</dbReference>
<dbReference type="HOGENOM" id="CLU_180483_1_0_1"/>
<keyword evidence="2" id="KW-1185">Reference proteome</keyword>
<evidence type="ECO:0000313" key="2">
    <source>
        <dbReference type="Proteomes" id="UP000030746"/>
    </source>
</evidence>
<organism evidence="1 2">
    <name type="scientific">Lottia gigantea</name>
    <name type="common">Giant owl limpet</name>
    <dbReference type="NCBI Taxonomy" id="225164"/>
    <lineage>
        <taxon>Eukaryota</taxon>
        <taxon>Metazoa</taxon>
        <taxon>Spiralia</taxon>
        <taxon>Lophotrochozoa</taxon>
        <taxon>Mollusca</taxon>
        <taxon>Gastropoda</taxon>
        <taxon>Patellogastropoda</taxon>
        <taxon>Lottioidea</taxon>
        <taxon>Lottiidae</taxon>
        <taxon>Lottia</taxon>
    </lineage>
</organism>
<proteinExistence type="predicted"/>
<sequence>MKLPKLELTHFKGDVTTWTSWWDNYEATIHKSDLPDVTKFTYLRSLLDSEAAAVIKGLKLTSDNYGIACNLLKERFGRKELIIFSHIQNLMSSDWRVRQASSPE</sequence>
<gene>
    <name evidence="1" type="ORF">LOTGIDRAFT_111232</name>
</gene>
<reference evidence="1 2" key="1">
    <citation type="journal article" date="2013" name="Nature">
        <title>Insights into bilaterian evolution from three spiralian genomes.</title>
        <authorList>
            <person name="Simakov O."/>
            <person name="Marletaz F."/>
            <person name="Cho S.J."/>
            <person name="Edsinger-Gonzales E."/>
            <person name="Havlak P."/>
            <person name="Hellsten U."/>
            <person name="Kuo D.H."/>
            <person name="Larsson T."/>
            <person name="Lv J."/>
            <person name="Arendt D."/>
            <person name="Savage R."/>
            <person name="Osoegawa K."/>
            <person name="de Jong P."/>
            <person name="Grimwood J."/>
            <person name="Chapman J.A."/>
            <person name="Shapiro H."/>
            <person name="Aerts A."/>
            <person name="Otillar R.P."/>
            <person name="Terry A.Y."/>
            <person name="Boore J.L."/>
            <person name="Grigoriev I.V."/>
            <person name="Lindberg D.R."/>
            <person name="Seaver E.C."/>
            <person name="Weisblat D.A."/>
            <person name="Putnam N.H."/>
            <person name="Rokhsar D.S."/>
        </authorList>
    </citation>
    <scope>NUCLEOTIDE SEQUENCE [LARGE SCALE GENOMIC DNA]</scope>
</reference>
<dbReference type="STRING" id="225164.V4B3X1"/>
<dbReference type="OMA" id="CECSTIV"/>
<accession>V4B3X1</accession>
<dbReference type="InterPro" id="IPR005312">
    <property type="entry name" value="DUF1759"/>
</dbReference>
<protein>
    <submittedName>
        <fullName evidence="1">Uncharacterized protein</fullName>
    </submittedName>
</protein>
<name>V4B3X1_LOTGI</name>
<dbReference type="OrthoDB" id="6155329at2759"/>
<dbReference type="PANTHER" id="PTHR22954">
    <property type="entry name" value="RETROVIRAL PROTEASE-RELATED"/>
    <property type="match status" value="1"/>
</dbReference>
<dbReference type="Proteomes" id="UP000030746">
    <property type="component" value="Unassembled WGS sequence"/>
</dbReference>
<dbReference type="EMBL" id="KB200329">
    <property type="protein sequence ID" value="ESP02106.1"/>
    <property type="molecule type" value="Genomic_DNA"/>
</dbReference>
<evidence type="ECO:0000313" key="1">
    <source>
        <dbReference type="EMBL" id="ESP02106.1"/>
    </source>
</evidence>
<dbReference type="KEGG" id="lgi:LOTGIDRAFT_111232"/>
<dbReference type="Pfam" id="PF03564">
    <property type="entry name" value="DUF1759"/>
    <property type="match status" value="1"/>
</dbReference>
<dbReference type="RefSeq" id="XP_009047264.1">
    <property type="nucleotide sequence ID" value="XM_009049016.1"/>
</dbReference>
<dbReference type="CTD" id="20230694"/>